<name>A0A2S0MUT1_9RHOB</name>
<dbReference type="EMBL" id="CP027665">
    <property type="protein sequence ID" value="AVO39660.1"/>
    <property type="molecule type" value="Genomic_DNA"/>
</dbReference>
<sequence>MTHRIIHPDGWAQAKGYANGILTEAGELHVGGQIGWTAQQVFESKDFIGQMEQALRNVLDVVEAAGGQAADITRLTWYVTDKREYLDRQREVGEVYRRVLGRHFPAMTMVVVAGLIEDEALIEIEATAAIAGAAGAAGQGVGA</sequence>
<dbReference type="InterPro" id="IPR035959">
    <property type="entry name" value="RutC-like_sf"/>
</dbReference>
<dbReference type="PANTHER" id="PTHR43857:SF1">
    <property type="entry name" value="YJGH FAMILY PROTEIN"/>
    <property type="match status" value="1"/>
</dbReference>
<reference evidence="2" key="1">
    <citation type="submission" date="2018-03" db="EMBL/GenBank/DDBJ databases">
        <title>Genomic analysis of the strain SH-1 isolated from shrimp intestine.</title>
        <authorList>
            <person name="Kim Y.-S."/>
            <person name="Kim S.-E."/>
            <person name="Kim K.-H."/>
        </authorList>
    </citation>
    <scope>NUCLEOTIDE SEQUENCE [LARGE SCALE GENOMIC DNA]</scope>
    <source>
        <strain evidence="2">SH-1</strain>
    </source>
</reference>
<keyword evidence="2" id="KW-1185">Reference proteome</keyword>
<dbReference type="RefSeq" id="WP_106473964.1">
    <property type="nucleotide sequence ID" value="NZ_CP027665.1"/>
</dbReference>
<dbReference type="PANTHER" id="PTHR43857">
    <property type="entry name" value="BLR7761 PROTEIN"/>
    <property type="match status" value="1"/>
</dbReference>
<proteinExistence type="predicted"/>
<dbReference type="KEGG" id="thas:C6Y53_04950"/>
<protein>
    <submittedName>
        <fullName evidence="1">RidA family protein</fullName>
    </submittedName>
</protein>
<accession>A0A2S0MUT1</accession>
<dbReference type="Gene3D" id="3.30.1330.40">
    <property type="entry name" value="RutC-like"/>
    <property type="match status" value="1"/>
</dbReference>
<evidence type="ECO:0000313" key="2">
    <source>
        <dbReference type="Proteomes" id="UP000237655"/>
    </source>
</evidence>
<gene>
    <name evidence="1" type="ORF">C6Y53_04950</name>
</gene>
<dbReference type="SUPFAM" id="SSF55298">
    <property type="entry name" value="YjgF-like"/>
    <property type="match status" value="1"/>
</dbReference>
<dbReference type="Pfam" id="PF01042">
    <property type="entry name" value="Ribonuc_L-PSP"/>
    <property type="match status" value="1"/>
</dbReference>
<dbReference type="CDD" id="cd00448">
    <property type="entry name" value="YjgF_YER057c_UK114_family"/>
    <property type="match status" value="1"/>
</dbReference>
<organism evidence="1 2">
    <name type="scientific">Pukyongiella litopenaei</name>
    <dbReference type="NCBI Taxonomy" id="2605946"/>
    <lineage>
        <taxon>Bacteria</taxon>
        <taxon>Pseudomonadati</taxon>
        <taxon>Pseudomonadota</taxon>
        <taxon>Alphaproteobacteria</taxon>
        <taxon>Rhodobacterales</taxon>
        <taxon>Paracoccaceae</taxon>
        <taxon>Pukyongiella</taxon>
    </lineage>
</organism>
<dbReference type="Proteomes" id="UP000237655">
    <property type="component" value="Chromosome"/>
</dbReference>
<dbReference type="InterPro" id="IPR006175">
    <property type="entry name" value="YjgF/YER057c/UK114"/>
</dbReference>
<dbReference type="AlphaFoldDB" id="A0A2S0MUT1"/>
<evidence type="ECO:0000313" key="1">
    <source>
        <dbReference type="EMBL" id="AVO39660.1"/>
    </source>
</evidence>